<feature type="chain" id="PRO_5046435363" evidence="2">
    <location>
        <begin position="21"/>
        <end position="260"/>
    </location>
</feature>
<dbReference type="Proteomes" id="UP001462640">
    <property type="component" value="Unassembled WGS sequence"/>
</dbReference>
<evidence type="ECO:0000256" key="1">
    <source>
        <dbReference type="ARBA" id="ARBA00022729"/>
    </source>
</evidence>
<gene>
    <name evidence="4" type="ORF">ABDJ40_06105</name>
</gene>
<keyword evidence="1 2" id="KW-0732">Signal</keyword>
<protein>
    <submittedName>
        <fullName evidence="4">Transporter substrate-binding domain-containing protein</fullName>
    </submittedName>
</protein>
<name>A0ABV0GBB2_9BURK</name>
<evidence type="ECO:0000256" key="2">
    <source>
        <dbReference type="SAM" id="SignalP"/>
    </source>
</evidence>
<dbReference type="Gene3D" id="3.40.190.10">
    <property type="entry name" value="Periplasmic binding protein-like II"/>
    <property type="match status" value="2"/>
</dbReference>
<evidence type="ECO:0000313" key="4">
    <source>
        <dbReference type="EMBL" id="MEO3712340.1"/>
    </source>
</evidence>
<reference evidence="4 5" key="1">
    <citation type="submission" date="2024-05" db="EMBL/GenBank/DDBJ databases">
        <title>Roseateles sp. 2.12 16S ribosomal RNA gene Genome sequencing and assembly.</title>
        <authorList>
            <person name="Woo H."/>
        </authorList>
    </citation>
    <scope>NUCLEOTIDE SEQUENCE [LARGE SCALE GENOMIC DNA]</scope>
    <source>
        <strain evidence="4 5">2.12</strain>
    </source>
</reference>
<sequence length="260" mass="28551">MKPLVLTLSLSLLVATPIAAEPPPVLHFGTEPFPPYVVERQGRAVGPMVEVLRATCERLAWRCELTLLPWRRALAEAEAGRLDGLFPLLQTPERERLFHFSSPVLNARYALFSRSGQSYRYDGPASLEGRELGVYGPSGTSAALNELLQDGPGVSVHVEPDNATVLRKLVHGRYGEQGLAFINESVALWLLKQEQLQGLQMAGVVREISYGFGLVKARLSEADFQRFDEALAANCRSGRTAALVRPYALPASACVVRMPR</sequence>
<dbReference type="SMART" id="SM00062">
    <property type="entry name" value="PBPb"/>
    <property type="match status" value="1"/>
</dbReference>
<evidence type="ECO:0000259" key="3">
    <source>
        <dbReference type="SMART" id="SM00062"/>
    </source>
</evidence>
<dbReference type="Pfam" id="PF00497">
    <property type="entry name" value="SBP_bac_3"/>
    <property type="match status" value="1"/>
</dbReference>
<keyword evidence="5" id="KW-1185">Reference proteome</keyword>
<dbReference type="InterPro" id="IPR001638">
    <property type="entry name" value="Solute-binding_3/MltF_N"/>
</dbReference>
<dbReference type="SUPFAM" id="SSF53850">
    <property type="entry name" value="Periplasmic binding protein-like II"/>
    <property type="match status" value="1"/>
</dbReference>
<organism evidence="4 5">
    <name type="scientific">Roseateles flavus</name>
    <dbReference type="NCBI Taxonomy" id="3149041"/>
    <lineage>
        <taxon>Bacteria</taxon>
        <taxon>Pseudomonadati</taxon>
        <taxon>Pseudomonadota</taxon>
        <taxon>Betaproteobacteria</taxon>
        <taxon>Burkholderiales</taxon>
        <taxon>Sphaerotilaceae</taxon>
        <taxon>Roseateles</taxon>
    </lineage>
</organism>
<feature type="signal peptide" evidence="2">
    <location>
        <begin position="1"/>
        <end position="20"/>
    </location>
</feature>
<evidence type="ECO:0000313" key="5">
    <source>
        <dbReference type="Proteomes" id="UP001462640"/>
    </source>
</evidence>
<comment type="caution">
    <text evidence="4">The sequence shown here is derived from an EMBL/GenBank/DDBJ whole genome shotgun (WGS) entry which is preliminary data.</text>
</comment>
<feature type="domain" description="Solute-binding protein family 3/N-terminal" evidence="3">
    <location>
        <begin position="25"/>
        <end position="251"/>
    </location>
</feature>
<dbReference type="PANTHER" id="PTHR35936">
    <property type="entry name" value="MEMBRANE-BOUND LYTIC MUREIN TRANSGLYCOSYLASE F"/>
    <property type="match status" value="1"/>
</dbReference>
<proteinExistence type="predicted"/>
<dbReference type="PANTHER" id="PTHR35936:SF25">
    <property type="entry name" value="ABC TRANSPORTER SUBSTRATE-BINDING PROTEIN"/>
    <property type="match status" value="1"/>
</dbReference>
<accession>A0ABV0GBB2</accession>
<dbReference type="EMBL" id="JBDPZC010000002">
    <property type="protein sequence ID" value="MEO3712340.1"/>
    <property type="molecule type" value="Genomic_DNA"/>
</dbReference>
<dbReference type="RefSeq" id="WP_347607544.1">
    <property type="nucleotide sequence ID" value="NZ_JBDPZC010000002.1"/>
</dbReference>